<gene>
    <name evidence="7" type="ORF">AFIC_001375</name>
</gene>
<accession>A0ABY8BS88</accession>
<sequence>MKPALACAIVPVFCFALGGTLAHAQSAEASPAGFDCAKANTRIEKIVCGNPTLAMLDRETTRVLTLTREDASVSQPNILKDQDNWLKQRNECLSSTDRERCLADSYVGRISALRADSPTARAAKAGISLGPFNAECDNGNASLTVVFVNSKPSYAYVAGRKDAIVLKQALSGSGARYEAQYPKGQARLWNKGNAAQIALPGGRDMSCTMTPAGK</sequence>
<feature type="domain" description="C-type lysozyme inhibitor" evidence="6">
    <location>
        <begin position="136"/>
        <end position="204"/>
    </location>
</feature>
<evidence type="ECO:0000256" key="5">
    <source>
        <dbReference type="SAM" id="SignalP"/>
    </source>
</evidence>
<organism evidence="7 8">
    <name type="scientific">Afipia carboxydohydrogena</name>
    <name type="common">Pseudomonas carboxydohydrogena</name>
    <dbReference type="NCBI Taxonomy" id="290"/>
    <lineage>
        <taxon>Bacteria</taxon>
        <taxon>Pseudomonadati</taxon>
        <taxon>Pseudomonadota</taxon>
        <taxon>Alphaproteobacteria</taxon>
        <taxon>Hyphomicrobiales</taxon>
        <taxon>Nitrobacteraceae</taxon>
        <taxon>Afipia</taxon>
    </lineage>
</organism>
<dbReference type="PANTHER" id="PTHR37549:SF1">
    <property type="entry name" value="LIPOPROTEIN LPRI"/>
    <property type="match status" value="1"/>
</dbReference>
<dbReference type="InterPro" id="IPR036328">
    <property type="entry name" value="MliC_sf"/>
</dbReference>
<dbReference type="PANTHER" id="PTHR37549">
    <property type="entry name" value="LIPOPROTEIN LPRI"/>
    <property type="match status" value="1"/>
</dbReference>
<feature type="signal peptide" evidence="5">
    <location>
        <begin position="1"/>
        <end position="24"/>
    </location>
</feature>
<dbReference type="Pfam" id="PF09864">
    <property type="entry name" value="MliC"/>
    <property type="match status" value="1"/>
</dbReference>
<dbReference type="InterPro" id="IPR018660">
    <property type="entry name" value="MliC"/>
</dbReference>
<evidence type="ECO:0000313" key="7">
    <source>
        <dbReference type="EMBL" id="WEF52868.1"/>
    </source>
</evidence>
<dbReference type="SUPFAM" id="SSF141488">
    <property type="entry name" value="YdhA-like"/>
    <property type="match status" value="1"/>
</dbReference>
<keyword evidence="3" id="KW-0564">Palmitate</keyword>
<keyword evidence="8" id="KW-1185">Reference proteome</keyword>
<reference evidence="7 8" key="1">
    <citation type="submission" date="2022-11" db="EMBL/GenBank/DDBJ databases">
        <authorList>
            <person name="Siebert D."/>
            <person name="Busche T."/>
            <person name="Saydam E."/>
            <person name="Kalinowski J."/>
            <person name="Ruckert C."/>
            <person name="Blombach B."/>
        </authorList>
    </citation>
    <scope>NUCLEOTIDE SEQUENCE [LARGE SCALE GENOMIC DNA]</scope>
    <source>
        <strain evidence="7 8">DSM 1083</strain>
    </source>
</reference>
<evidence type="ECO:0000256" key="3">
    <source>
        <dbReference type="ARBA" id="ARBA00023139"/>
    </source>
</evidence>
<keyword evidence="1 5" id="KW-0732">Signal</keyword>
<evidence type="ECO:0000256" key="4">
    <source>
        <dbReference type="ARBA" id="ARBA00023288"/>
    </source>
</evidence>
<protein>
    <submittedName>
        <fullName evidence="7">MliC family protein</fullName>
    </submittedName>
</protein>
<evidence type="ECO:0000256" key="2">
    <source>
        <dbReference type="ARBA" id="ARBA00023136"/>
    </source>
</evidence>
<dbReference type="Proteomes" id="UP001213907">
    <property type="component" value="Chromosome"/>
</dbReference>
<feature type="chain" id="PRO_5046959289" evidence="5">
    <location>
        <begin position="25"/>
        <end position="214"/>
    </location>
</feature>
<dbReference type="RefSeq" id="WP_275248384.1">
    <property type="nucleotide sequence ID" value="NZ_BAABDX010000001.1"/>
</dbReference>
<dbReference type="Gene3D" id="2.40.128.200">
    <property type="match status" value="1"/>
</dbReference>
<dbReference type="InterPro" id="IPR052755">
    <property type="entry name" value="Lysozyme_Inhibitor_LprI"/>
</dbReference>
<evidence type="ECO:0000313" key="8">
    <source>
        <dbReference type="Proteomes" id="UP001213907"/>
    </source>
</evidence>
<keyword evidence="2" id="KW-0472">Membrane</keyword>
<keyword evidence="4" id="KW-0449">Lipoprotein</keyword>
<proteinExistence type="predicted"/>
<evidence type="ECO:0000259" key="6">
    <source>
        <dbReference type="Pfam" id="PF09864"/>
    </source>
</evidence>
<name>A0ABY8BS88_AFICR</name>
<evidence type="ECO:0000256" key="1">
    <source>
        <dbReference type="ARBA" id="ARBA00022729"/>
    </source>
</evidence>
<dbReference type="EMBL" id="CP113162">
    <property type="protein sequence ID" value="WEF52868.1"/>
    <property type="molecule type" value="Genomic_DNA"/>
</dbReference>